<dbReference type="PANTHER" id="PTHR43096">
    <property type="entry name" value="DNAJ HOMOLOG 1, MITOCHONDRIAL-RELATED"/>
    <property type="match status" value="1"/>
</dbReference>
<evidence type="ECO:0000313" key="4">
    <source>
        <dbReference type="Proteomes" id="UP000018050"/>
    </source>
</evidence>
<dbReference type="Pfam" id="PF00226">
    <property type="entry name" value="DnaJ"/>
    <property type="match status" value="1"/>
</dbReference>
<dbReference type="GO" id="GO:0009535">
    <property type="term" value="C:chloroplast thylakoid membrane"/>
    <property type="evidence" value="ECO:0007669"/>
    <property type="project" value="TreeGrafter"/>
</dbReference>
<dbReference type="OrthoDB" id="347047at2759"/>
<feature type="domain" description="J" evidence="2">
    <location>
        <begin position="182"/>
        <end position="268"/>
    </location>
</feature>
<evidence type="ECO:0000256" key="1">
    <source>
        <dbReference type="SAM" id="MobiDB-lite"/>
    </source>
</evidence>
<dbReference type="InterPro" id="IPR036869">
    <property type="entry name" value="J_dom_sf"/>
</dbReference>
<evidence type="ECO:0000313" key="3">
    <source>
        <dbReference type="EMBL" id="CDI83816.1"/>
    </source>
</evidence>
<sequence>NYVRKKQEGLNSLHMSSKLEAVASRLDGAYRSHQLTTKIHSVASGLSGALRKLDGSSSLREIELFSKLFDDLDVRSDSVSSLLDVSTSSAMPTQQVDKVLTDVADSFGIQLEDRVEASDCLLISPAEKQQLRTKQDMNNINKELPAVSLVAASEGKCRSAAGAPRLCRLTPLGVWGGKLTYDPYETLGVSSTASLESIQKAYRLKARACHPDIVRASCAESSGVHTPEGAAAAASAAQGEDEEPFIIINAAYEMLRKEEERLSFDRNGSGDGGRFVKRGFNFSDSGKKPTSLYDIISLFTGDTFPSSSETAEEDEEGYNASYYSEIEEDDDDDDDEIPLDLFSEFDLFGTEKEHAEEEEGEGEEEEGETFPFDFSFADLGDLF</sequence>
<feature type="non-terminal residue" evidence="3">
    <location>
        <position position="1"/>
    </location>
</feature>
<dbReference type="AlphaFoldDB" id="U6GU74"/>
<dbReference type="SUPFAM" id="SSF46565">
    <property type="entry name" value="Chaperone J-domain"/>
    <property type="match status" value="1"/>
</dbReference>
<reference evidence="3" key="1">
    <citation type="submission" date="2013-10" db="EMBL/GenBank/DDBJ databases">
        <title>Genomic analysis of the causative agents of coccidiosis in chickens.</title>
        <authorList>
            <person name="Reid A.J."/>
            <person name="Blake D."/>
            <person name="Billington K."/>
            <person name="Browne H."/>
            <person name="Dunn M."/>
            <person name="Hung S."/>
            <person name="Kawahara F."/>
            <person name="Miranda-Saavedra D."/>
            <person name="Mourier T."/>
            <person name="Nagra H."/>
            <person name="Otto T.D."/>
            <person name="Rawlings N."/>
            <person name="Sanchez A."/>
            <person name="Sanders M."/>
            <person name="Subramaniam C."/>
            <person name="Tay Y."/>
            <person name="Dear P."/>
            <person name="Doerig C."/>
            <person name="Gruber A."/>
            <person name="Parkinson J."/>
            <person name="Shirley M."/>
            <person name="Wan K.L."/>
            <person name="Berriman M."/>
            <person name="Tomley F."/>
            <person name="Pain A."/>
        </authorList>
    </citation>
    <scope>NUCLEOTIDE SEQUENCE</scope>
    <source>
        <strain evidence="3">Houghton</strain>
    </source>
</reference>
<dbReference type="Gene3D" id="1.10.287.110">
    <property type="entry name" value="DnaJ domain"/>
    <property type="match status" value="1"/>
</dbReference>
<keyword evidence="4" id="KW-1185">Reference proteome</keyword>
<accession>U6GU74</accession>
<organism evidence="3 4">
    <name type="scientific">Eimeria acervulina</name>
    <name type="common">Coccidian parasite</name>
    <dbReference type="NCBI Taxonomy" id="5801"/>
    <lineage>
        <taxon>Eukaryota</taxon>
        <taxon>Sar</taxon>
        <taxon>Alveolata</taxon>
        <taxon>Apicomplexa</taxon>
        <taxon>Conoidasida</taxon>
        <taxon>Coccidia</taxon>
        <taxon>Eucoccidiorida</taxon>
        <taxon>Eimeriorina</taxon>
        <taxon>Eimeriidae</taxon>
        <taxon>Eimeria</taxon>
    </lineage>
</organism>
<dbReference type="GO" id="GO:0042026">
    <property type="term" value="P:protein refolding"/>
    <property type="evidence" value="ECO:0007669"/>
    <property type="project" value="TreeGrafter"/>
</dbReference>
<dbReference type="InterPro" id="IPR001623">
    <property type="entry name" value="DnaJ_domain"/>
</dbReference>
<feature type="compositionally biased region" description="Acidic residues" evidence="1">
    <location>
        <begin position="356"/>
        <end position="368"/>
    </location>
</feature>
<protein>
    <recommendedName>
        <fullName evidence="2">J domain-containing protein</fullName>
    </recommendedName>
</protein>
<dbReference type="GeneID" id="25272504"/>
<evidence type="ECO:0000259" key="2">
    <source>
        <dbReference type="PROSITE" id="PS50076"/>
    </source>
</evidence>
<dbReference type="RefSeq" id="XP_013247114.1">
    <property type="nucleotide sequence ID" value="XM_013391660.1"/>
</dbReference>
<dbReference type="EMBL" id="HG673496">
    <property type="protein sequence ID" value="CDI83816.1"/>
    <property type="molecule type" value="Genomic_DNA"/>
</dbReference>
<dbReference type="PRINTS" id="PR00625">
    <property type="entry name" value="JDOMAIN"/>
</dbReference>
<dbReference type="PANTHER" id="PTHR43096:SF22">
    <property type="entry name" value="MOLECULAR CHAPERONE HSP40_DNAJ FAMILY PROTEIN"/>
    <property type="match status" value="1"/>
</dbReference>
<dbReference type="Proteomes" id="UP000018050">
    <property type="component" value="Unassembled WGS sequence"/>
</dbReference>
<dbReference type="Gene3D" id="6.10.140.1230">
    <property type="match status" value="1"/>
</dbReference>
<name>U6GU74_EIMAC</name>
<feature type="region of interest" description="Disordered" evidence="1">
    <location>
        <begin position="348"/>
        <end position="383"/>
    </location>
</feature>
<dbReference type="SMART" id="SM00271">
    <property type="entry name" value="DnaJ"/>
    <property type="match status" value="1"/>
</dbReference>
<dbReference type="PROSITE" id="PS50076">
    <property type="entry name" value="DNAJ_2"/>
    <property type="match status" value="1"/>
</dbReference>
<dbReference type="VEuPathDB" id="ToxoDB:EAH_00044340"/>
<dbReference type="GO" id="GO:0051082">
    <property type="term" value="F:unfolded protein binding"/>
    <property type="evidence" value="ECO:0007669"/>
    <property type="project" value="TreeGrafter"/>
</dbReference>
<dbReference type="CDD" id="cd06257">
    <property type="entry name" value="DnaJ"/>
    <property type="match status" value="1"/>
</dbReference>
<reference evidence="3" key="2">
    <citation type="submission" date="2013-10" db="EMBL/GenBank/DDBJ databases">
        <authorList>
            <person name="Aslett M."/>
        </authorList>
    </citation>
    <scope>NUCLEOTIDE SEQUENCE</scope>
    <source>
        <strain evidence="3">Houghton</strain>
    </source>
</reference>
<gene>
    <name evidence="3" type="ORF">EAH_00044340</name>
</gene>
<proteinExistence type="predicted"/>